<organism evidence="2 3">
    <name type="scientific">Paludibacterium purpuratum</name>
    <dbReference type="NCBI Taxonomy" id="1144873"/>
    <lineage>
        <taxon>Bacteria</taxon>
        <taxon>Pseudomonadati</taxon>
        <taxon>Pseudomonadota</taxon>
        <taxon>Betaproteobacteria</taxon>
        <taxon>Neisseriales</taxon>
        <taxon>Chromobacteriaceae</taxon>
        <taxon>Paludibacterium</taxon>
    </lineage>
</organism>
<evidence type="ECO:0000313" key="3">
    <source>
        <dbReference type="Proteomes" id="UP000295611"/>
    </source>
</evidence>
<dbReference type="RefSeq" id="WP_133681993.1">
    <property type="nucleotide sequence ID" value="NZ_SNZP01000010.1"/>
</dbReference>
<dbReference type="Pfam" id="PF13692">
    <property type="entry name" value="Glyco_trans_1_4"/>
    <property type="match status" value="1"/>
</dbReference>
<accession>A0A4R7B1E8</accession>
<dbReference type="GO" id="GO:0016757">
    <property type="term" value="F:glycosyltransferase activity"/>
    <property type="evidence" value="ECO:0007669"/>
    <property type="project" value="UniProtKB-ARBA"/>
</dbReference>
<dbReference type="AlphaFoldDB" id="A0A4R7B1E8"/>
<reference evidence="2 3" key="1">
    <citation type="submission" date="2019-03" db="EMBL/GenBank/DDBJ databases">
        <title>Genomic Encyclopedia of Type Strains, Phase III (KMG-III): the genomes of soil and plant-associated and newly described type strains.</title>
        <authorList>
            <person name="Whitman W."/>
        </authorList>
    </citation>
    <scope>NUCLEOTIDE SEQUENCE [LARGE SCALE GENOMIC DNA]</scope>
    <source>
        <strain evidence="2 3">CECT 8976</strain>
    </source>
</reference>
<protein>
    <submittedName>
        <fullName evidence="2">Glycosyltransferase involved in cell wall biosynthesis</fullName>
    </submittedName>
</protein>
<name>A0A4R7B1E8_9NEIS</name>
<dbReference type="Gene3D" id="3.40.50.2000">
    <property type="entry name" value="Glycogen Phosphorylase B"/>
    <property type="match status" value="2"/>
</dbReference>
<keyword evidence="3" id="KW-1185">Reference proteome</keyword>
<proteinExistence type="predicted"/>
<dbReference type="Pfam" id="PF13439">
    <property type="entry name" value="Glyco_transf_4"/>
    <property type="match status" value="1"/>
</dbReference>
<dbReference type="EMBL" id="SNZP01000010">
    <property type="protein sequence ID" value="TDR76716.1"/>
    <property type="molecule type" value="Genomic_DNA"/>
</dbReference>
<sequence>MKKLKVLLWHWGRRGGGPRYTLELARELAKDDSLSLHLSLSRQCEIYKDFASLPIPRLDVDTYSNLKTAFMALGRLPFVRHRFWRYIAKENFDVIVCTMSHLWNVPVLLGKRRHTPYLFVLHDAVPHPGENFLLRHYLLRKEVNKAQGIVTLTQHVKNTLISEYRYPETSTWVIPHGVFPYNDSAPKATNTDFRLLFFGRILPYKGLDILLRAHEILLGRGVNVHLHIAGPGDSSPYTELLSKLPNIQLDNRWIAEEEIGDIFSQADLVVLPYREASQSGVIATSYATGVPVLVTPIGGLVEQVKHEISGLISKEASPEALANDIQRLLEDPALLQQCAEGAVREARDTLAWPAIARRFSEAIHCMASRNSKGVS</sequence>
<dbReference type="OrthoDB" id="9805661at2"/>
<dbReference type="SUPFAM" id="SSF53756">
    <property type="entry name" value="UDP-Glycosyltransferase/glycogen phosphorylase"/>
    <property type="match status" value="1"/>
</dbReference>
<dbReference type="Proteomes" id="UP000295611">
    <property type="component" value="Unassembled WGS sequence"/>
</dbReference>
<dbReference type="PANTHER" id="PTHR12526">
    <property type="entry name" value="GLYCOSYLTRANSFERASE"/>
    <property type="match status" value="1"/>
</dbReference>
<evidence type="ECO:0000259" key="1">
    <source>
        <dbReference type="Pfam" id="PF13439"/>
    </source>
</evidence>
<dbReference type="CDD" id="cd03801">
    <property type="entry name" value="GT4_PimA-like"/>
    <property type="match status" value="1"/>
</dbReference>
<feature type="domain" description="Glycosyltransferase subfamily 4-like N-terminal" evidence="1">
    <location>
        <begin position="15"/>
        <end position="178"/>
    </location>
</feature>
<dbReference type="InterPro" id="IPR028098">
    <property type="entry name" value="Glyco_trans_4-like_N"/>
</dbReference>
<keyword evidence="2" id="KW-0808">Transferase</keyword>
<gene>
    <name evidence="2" type="ORF">DFP86_110144</name>
</gene>
<comment type="caution">
    <text evidence="2">The sequence shown here is derived from an EMBL/GenBank/DDBJ whole genome shotgun (WGS) entry which is preliminary data.</text>
</comment>
<evidence type="ECO:0000313" key="2">
    <source>
        <dbReference type="EMBL" id="TDR76716.1"/>
    </source>
</evidence>